<feature type="non-terminal residue" evidence="1">
    <location>
        <position position="1"/>
    </location>
</feature>
<dbReference type="InterPro" id="IPR052972">
    <property type="entry name" value="Sacsin_chaperone_reg"/>
</dbReference>
<dbReference type="EMBL" id="CALNXI010001600">
    <property type="protein sequence ID" value="CAH3173020.1"/>
    <property type="molecule type" value="Genomic_DNA"/>
</dbReference>
<protein>
    <submittedName>
        <fullName evidence="1">Uncharacterized protein</fullName>
    </submittedName>
</protein>
<keyword evidence="2" id="KW-1185">Reference proteome</keyword>
<reference evidence="1 2" key="1">
    <citation type="submission" date="2022-05" db="EMBL/GenBank/DDBJ databases">
        <authorList>
            <consortium name="Genoscope - CEA"/>
            <person name="William W."/>
        </authorList>
    </citation>
    <scope>NUCLEOTIDE SEQUENCE [LARGE SCALE GENOMIC DNA]</scope>
</reference>
<evidence type="ECO:0000313" key="1">
    <source>
        <dbReference type="EMBL" id="CAH3173020.1"/>
    </source>
</evidence>
<organism evidence="1 2">
    <name type="scientific">Porites evermanni</name>
    <dbReference type="NCBI Taxonomy" id="104178"/>
    <lineage>
        <taxon>Eukaryota</taxon>
        <taxon>Metazoa</taxon>
        <taxon>Cnidaria</taxon>
        <taxon>Anthozoa</taxon>
        <taxon>Hexacorallia</taxon>
        <taxon>Scleractinia</taxon>
        <taxon>Fungiina</taxon>
        <taxon>Poritidae</taxon>
        <taxon>Porites</taxon>
    </lineage>
</organism>
<accession>A0ABN8R1Y4</accession>
<gene>
    <name evidence="1" type="ORF">PEVE_00008834</name>
</gene>
<comment type="caution">
    <text evidence="1">The sequence shown here is derived from an EMBL/GenBank/DDBJ whole genome shotgun (WGS) entry which is preliminary data.</text>
</comment>
<proteinExistence type="predicted"/>
<dbReference type="PANTHER" id="PTHR15600">
    <property type="entry name" value="SACSIN"/>
    <property type="match status" value="1"/>
</dbReference>
<sequence length="230" mass="26272">KSTVVRSLDVDGFSANLIQTLEVERYGKGRFVEWSWDQKSLPNPRWISRVDPQSPKRLDAKDCKAILEYFSRSVARLHEADKSKLKRLPFFLATHGGFVPLDSDHRVCVLPVGIPRKEIENLERHLKLVFTESWPVLSNLFKFLDLEYVSAVDVYCAYILPACLKATPFIPSINGTLQTASSFYDPGVNVFRIILPPTNFPLKPLNSPEWVTVLRTIGLIHQVSHDHFKK</sequence>
<feature type="non-terminal residue" evidence="1">
    <location>
        <position position="230"/>
    </location>
</feature>
<evidence type="ECO:0000313" key="2">
    <source>
        <dbReference type="Proteomes" id="UP001159427"/>
    </source>
</evidence>
<dbReference type="PANTHER" id="PTHR15600:SF42">
    <property type="entry name" value="SACSIN"/>
    <property type="match status" value="1"/>
</dbReference>
<dbReference type="Proteomes" id="UP001159427">
    <property type="component" value="Unassembled WGS sequence"/>
</dbReference>
<name>A0ABN8R1Y4_9CNID</name>